<dbReference type="InterPro" id="IPR008271">
    <property type="entry name" value="Ser/Thr_kinase_AS"/>
</dbReference>
<dbReference type="InterPro" id="IPR011009">
    <property type="entry name" value="Kinase-like_dom_sf"/>
</dbReference>
<keyword evidence="5 10" id="KW-0418">Kinase</keyword>
<gene>
    <name evidence="10" type="ORF">AQJ54_38300</name>
</gene>
<evidence type="ECO:0000256" key="2">
    <source>
        <dbReference type="ARBA" id="ARBA00022527"/>
    </source>
</evidence>
<evidence type="ECO:0000256" key="6">
    <source>
        <dbReference type="ARBA" id="ARBA00022840"/>
    </source>
</evidence>
<dbReference type="GO" id="GO:0004674">
    <property type="term" value="F:protein serine/threonine kinase activity"/>
    <property type="evidence" value="ECO:0007669"/>
    <property type="project" value="UniProtKB-KW"/>
</dbReference>
<evidence type="ECO:0000256" key="8">
    <source>
        <dbReference type="SAM" id="Phobius"/>
    </source>
</evidence>
<dbReference type="PROSITE" id="PS00108">
    <property type="entry name" value="PROTEIN_KINASE_ST"/>
    <property type="match status" value="1"/>
</dbReference>
<feature type="region of interest" description="Disordered" evidence="7">
    <location>
        <begin position="398"/>
        <end position="418"/>
    </location>
</feature>
<evidence type="ECO:0000259" key="9">
    <source>
        <dbReference type="PROSITE" id="PS50011"/>
    </source>
</evidence>
<feature type="region of interest" description="Disordered" evidence="7">
    <location>
        <begin position="276"/>
        <end position="374"/>
    </location>
</feature>
<organism evidence="10 11">
    <name type="scientific">Streptomyces griseorubiginosus</name>
    <dbReference type="NCBI Taxonomy" id="67304"/>
    <lineage>
        <taxon>Bacteria</taxon>
        <taxon>Bacillati</taxon>
        <taxon>Actinomycetota</taxon>
        <taxon>Actinomycetes</taxon>
        <taxon>Kitasatosporales</taxon>
        <taxon>Streptomycetaceae</taxon>
        <taxon>Streptomyces</taxon>
    </lineage>
</organism>
<keyword evidence="8" id="KW-0812">Transmembrane</keyword>
<reference evidence="10 11" key="1">
    <citation type="submission" date="2015-10" db="EMBL/GenBank/DDBJ databases">
        <title>Draft genome sequence of Streptomyces griseorubiginosus DSM 40469, type strain for the species Streptomyces griseorubiginosus.</title>
        <authorList>
            <person name="Ruckert C."/>
            <person name="Winkler A."/>
            <person name="Kalinowski J."/>
            <person name="Kampfer P."/>
            <person name="Glaeser S."/>
        </authorList>
    </citation>
    <scope>NUCLEOTIDE SEQUENCE [LARGE SCALE GENOMIC DNA]</scope>
    <source>
        <strain evidence="10 11">DSM 40469</strain>
    </source>
</reference>
<dbReference type="Proteomes" id="UP000054375">
    <property type="component" value="Unassembled WGS sequence"/>
</dbReference>
<dbReference type="SUPFAM" id="SSF56112">
    <property type="entry name" value="Protein kinase-like (PK-like)"/>
    <property type="match status" value="1"/>
</dbReference>
<evidence type="ECO:0000256" key="5">
    <source>
        <dbReference type="ARBA" id="ARBA00022777"/>
    </source>
</evidence>
<feature type="transmembrane region" description="Helical" evidence="8">
    <location>
        <begin position="377"/>
        <end position="397"/>
    </location>
</feature>
<dbReference type="CDD" id="cd14014">
    <property type="entry name" value="STKc_PknB_like"/>
    <property type="match status" value="1"/>
</dbReference>
<feature type="compositionally biased region" description="Polar residues" evidence="7">
    <location>
        <begin position="407"/>
        <end position="418"/>
    </location>
</feature>
<evidence type="ECO:0000313" key="11">
    <source>
        <dbReference type="Proteomes" id="UP000054375"/>
    </source>
</evidence>
<dbReference type="FunFam" id="1.10.510.10:FF:000598">
    <property type="entry name" value="Serine/threonine protein kinase"/>
    <property type="match status" value="1"/>
</dbReference>
<sequence length="418" mass="43482">MARKIGSRYTANQILGRGSAGTVWLGEGPEGPVAVKLLREDLASDQELVGRFVQERTALLGLEHPHVVSVRDLVVDGNDLALVMDLVRGTDLRTRLDREKRLAPEAAVAIVADVADGLAAAHAAGVVHRDVKPENVLLDMQGPLGPGGAHPALLTDFGVAKLIDSPRRTRATKIIGTPDYLAPEIVEGLPPRASVDIYALATVLYELLAGFTPFGGGHPGAVLRRHVTETVVPLPGIPDELWQLIVQCLAKAPASRLRASELGARLRELLPLLAGMPPLDVDEPDAEPEDEQDGEAAAPAAAGEPVSSGRPARRGAVPLVPGARPTDSNRDTHTSMRVPAPDELAGGALGTARVPRPVGAPRPGSARHRATTRRRRLAVGAAAVVLVAAAGVGIWAATSGDDAGASPQDTKNSAPASP</sequence>
<evidence type="ECO:0000256" key="4">
    <source>
        <dbReference type="ARBA" id="ARBA00022741"/>
    </source>
</evidence>
<feature type="domain" description="Protein kinase" evidence="9">
    <location>
        <begin position="9"/>
        <end position="273"/>
    </location>
</feature>
<dbReference type="AlphaFoldDB" id="A0A124HVX8"/>
<keyword evidence="2 10" id="KW-0723">Serine/threonine-protein kinase</keyword>
<feature type="compositionally biased region" description="Acidic residues" evidence="7">
    <location>
        <begin position="280"/>
        <end position="294"/>
    </location>
</feature>
<keyword evidence="4" id="KW-0547">Nucleotide-binding</keyword>
<dbReference type="Gene3D" id="1.10.510.10">
    <property type="entry name" value="Transferase(Phosphotransferase) domain 1"/>
    <property type="match status" value="1"/>
</dbReference>
<dbReference type="RefSeq" id="WP_062245655.1">
    <property type="nucleotide sequence ID" value="NZ_JBPJFL010000002.1"/>
</dbReference>
<comment type="caution">
    <text evidence="10">The sequence shown here is derived from an EMBL/GenBank/DDBJ whole genome shotgun (WGS) entry which is preliminary data.</text>
</comment>
<feature type="compositionally biased region" description="Low complexity" evidence="7">
    <location>
        <begin position="295"/>
        <end position="305"/>
    </location>
</feature>
<accession>A0A124HVX8</accession>
<keyword evidence="11" id="KW-1185">Reference proteome</keyword>
<dbReference type="PANTHER" id="PTHR43289:SF6">
    <property type="entry name" value="SERINE_THREONINE-PROTEIN KINASE NEKL-3"/>
    <property type="match status" value="1"/>
</dbReference>
<keyword evidence="8" id="KW-0472">Membrane</keyword>
<dbReference type="EMBL" id="LMWV01000033">
    <property type="protein sequence ID" value="KUN59850.1"/>
    <property type="molecule type" value="Genomic_DNA"/>
</dbReference>
<dbReference type="FunFam" id="3.30.200.20:FF:000338">
    <property type="entry name" value="Serine/threonine protein kinase"/>
    <property type="match status" value="1"/>
</dbReference>
<evidence type="ECO:0000256" key="1">
    <source>
        <dbReference type="ARBA" id="ARBA00012513"/>
    </source>
</evidence>
<dbReference type="GO" id="GO:0005524">
    <property type="term" value="F:ATP binding"/>
    <property type="evidence" value="ECO:0007669"/>
    <property type="project" value="UniProtKB-KW"/>
</dbReference>
<keyword evidence="6" id="KW-0067">ATP-binding</keyword>
<keyword evidence="8" id="KW-1133">Transmembrane helix</keyword>
<name>A0A124HVX8_9ACTN</name>
<dbReference type="EC" id="2.7.11.1" evidence="1"/>
<feature type="compositionally biased region" description="Basic residues" evidence="7">
    <location>
        <begin position="365"/>
        <end position="374"/>
    </location>
</feature>
<dbReference type="PANTHER" id="PTHR43289">
    <property type="entry name" value="MITOGEN-ACTIVATED PROTEIN KINASE KINASE KINASE 20-RELATED"/>
    <property type="match status" value="1"/>
</dbReference>
<evidence type="ECO:0000256" key="7">
    <source>
        <dbReference type="SAM" id="MobiDB-lite"/>
    </source>
</evidence>
<dbReference type="Gene3D" id="3.30.200.20">
    <property type="entry name" value="Phosphorylase Kinase, domain 1"/>
    <property type="match status" value="1"/>
</dbReference>
<evidence type="ECO:0000313" key="10">
    <source>
        <dbReference type="EMBL" id="KUN59850.1"/>
    </source>
</evidence>
<proteinExistence type="predicted"/>
<dbReference type="InterPro" id="IPR000719">
    <property type="entry name" value="Prot_kinase_dom"/>
</dbReference>
<evidence type="ECO:0000256" key="3">
    <source>
        <dbReference type="ARBA" id="ARBA00022679"/>
    </source>
</evidence>
<feature type="compositionally biased region" description="Low complexity" evidence="7">
    <location>
        <begin position="352"/>
        <end position="364"/>
    </location>
</feature>
<keyword evidence="3" id="KW-0808">Transferase</keyword>
<dbReference type="SMART" id="SM00220">
    <property type="entry name" value="S_TKc"/>
    <property type="match status" value="1"/>
</dbReference>
<protein>
    <recommendedName>
        <fullName evidence="1">non-specific serine/threonine protein kinase</fullName>
        <ecNumber evidence="1">2.7.11.1</ecNumber>
    </recommendedName>
</protein>
<dbReference type="Pfam" id="PF00069">
    <property type="entry name" value="Pkinase"/>
    <property type="match status" value="1"/>
</dbReference>
<dbReference type="PROSITE" id="PS50011">
    <property type="entry name" value="PROTEIN_KINASE_DOM"/>
    <property type="match status" value="1"/>
</dbReference>